<protein>
    <submittedName>
        <fullName evidence="2">Uncharacterized protein</fullName>
    </submittedName>
</protein>
<feature type="non-terminal residue" evidence="2">
    <location>
        <position position="51"/>
    </location>
</feature>
<sequence length="51" mass="6179">RTRLSSISGTRILILVLSIQLFFLSHPLWHDLFQKADWSSHRWEALRRFSR</sequence>
<gene>
    <name evidence="2" type="ORF">OLEA9_A112233</name>
</gene>
<dbReference type="Proteomes" id="UP000594638">
    <property type="component" value="Unassembled WGS sequence"/>
</dbReference>
<dbReference type="AlphaFoldDB" id="A0A8S0PP25"/>
<comment type="caution">
    <text evidence="2">The sequence shown here is derived from an EMBL/GenBank/DDBJ whole genome shotgun (WGS) entry which is preliminary data.</text>
</comment>
<proteinExistence type="predicted"/>
<dbReference type="EMBL" id="CACTIH010000100">
    <property type="protein sequence ID" value="CAA2953851.1"/>
    <property type="molecule type" value="Genomic_DNA"/>
</dbReference>
<keyword evidence="1" id="KW-1133">Transmembrane helix</keyword>
<keyword evidence="1" id="KW-0472">Membrane</keyword>
<reference evidence="2 3" key="1">
    <citation type="submission" date="2019-12" db="EMBL/GenBank/DDBJ databases">
        <authorList>
            <person name="Alioto T."/>
            <person name="Alioto T."/>
            <person name="Gomez Garrido J."/>
        </authorList>
    </citation>
    <scope>NUCLEOTIDE SEQUENCE [LARGE SCALE GENOMIC DNA]</scope>
</reference>
<feature type="non-terminal residue" evidence="2">
    <location>
        <position position="1"/>
    </location>
</feature>
<organism evidence="2 3">
    <name type="scientific">Olea europaea subsp. europaea</name>
    <dbReference type="NCBI Taxonomy" id="158383"/>
    <lineage>
        <taxon>Eukaryota</taxon>
        <taxon>Viridiplantae</taxon>
        <taxon>Streptophyta</taxon>
        <taxon>Embryophyta</taxon>
        <taxon>Tracheophyta</taxon>
        <taxon>Spermatophyta</taxon>
        <taxon>Magnoliopsida</taxon>
        <taxon>eudicotyledons</taxon>
        <taxon>Gunneridae</taxon>
        <taxon>Pentapetalae</taxon>
        <taxon>asterids</taxon>
        <taxon>lamiids</taxon>
        <taxon>Lamiales</taxon>
        <taxon>Oleaceae</taxon>
        <taxon>Oleeae</taxon>
        <taxon>Olea</taxon>
    </lineage>
</organism>
<keyword evidence="1" id="KW-0812">Transmembrane</keyword>
<evidence type="ECO:0000313" key="2">
    <source>
        <dbReference type="EMBL" id="CAA2953851.1"/>
    </source>
</evidence>
<keyword evidence="3" id="KW-1185">Reference proteome</keyword>
<feature type="transmembrane region" description="Helical" evidence="1">
    <location>
        <begin position="12"/>
        <end position="29"/>
    </location>
</feature>
<accession>A0A8S0PP25</accession>
<evidence type="ECO:0000313" key="3">
    <source>
        <dbReference type="Proteomes" id="UP000594638"/>
    </source>
</evidence>
<name>A0A8S0PP25_OLEEU</name>
<evidence type="ECO:0000256" key="1">
    <source>
        <dbReference type="SAM" id="Phobius"/>
    </source>
</evidence>